<dbReference type="EMBL" id="JBEPMY010000056">
    <property type="protein sequence ID" value="MET3759366.1"/>
    <property type="molecule type" value="Genomic_DNA"/>
</dbReference>
<protein>
    <submittedName>
        <fullName evidence="1">Uncharacterized protein</fullName>
    </submittedName>
</protein>
<organism evidence="1 2">
    <name type="scientific">Rhizobium binae</name>
    <dbReference type="NCBI Taxonomy" id="1138190"/>
    <lineage>
        <taxon>Bacteria</taxon>
        <taxon>Pseudomonadati</taxon>
        <taxon>Pseudomonadota</taxon>
        <taxon>Alphaproteobacteria</taxon>
        <taxon>Hyphomicrobiales</taxon>
        <taxon>Rhizobiaceae</taxon>
        <taxon>Rhizobium/Agrobacterium group</taxon>
        <taxon>Rhizobium</taxon>
    </lineage>
</organism>
<sequence length="127" mass="14001">MSGKTLARTCCPFRLVLGRVIKLALDCRKAGLDFLEGKGHLLVIDTKAQSLGTGAMLGTLQNLQDRCEVGNPLVGALLHRLQPGDLSFSGLQSGFFRSLLARHREDHRFQRVNVVRQVVRGQIHGNE</sequence>
<comment type="caution">
    <text evidence="1">The sequence shown here is derived from an EMBL/GenBank/DDBJ whole genome shotgun (WGS) entry which is preliminary data.</text>
</comment>
<gene>
    <name evidence="1" type="ORF">ABID08_006752</name>
</gene>
<name>A0ABV2MSC8_9HYPH</name>
<proteinExistence type="predicted"/>
<accession>A0ABV2MSC8</accession>
<evidence type="ECO:0000313" key="1">
    <source>
        <dbReference type="EMBL" id="MET3759366.1"/>
    </source>
</evidence>
<keyword evidence="2" id="KW-1185">Reference proteome</keyword>
<reference evidence="1 2" key="1">
    <citation type="submission" date="2024-06" db="EMBL/GenBank/DDBJ databases">
        <title>Genomic Encyclopedia of Type Strains, Phase IV (KMG-IV): sequencing the most valuable type-strain genomes for metagenomic binning, comparative biology and taxonomic classification.</title>
        <authorList>
            <person name="Goeker M."/>
        </authorList>
    </citation>
    <scope>NUCLEOTIDE SEQUENCE [LARGE SCALE GENOMIC DNA]</scope>
    <source>
        <strain evidence="1 2">DSM 29288</strain>
    </source>
</reference>
<evidence type="ECO:0000313" key="2">
    <source>
        <dbReference type="Proteomes" id="UP001549077"/>
    </source>
</evidence>
<dbReference type="Proteomes" id="UP001549077">
    <property type="component" value="Unassembled WGS sequence"/>
</dbReference>